<dbReference type="RefSeq" id="XP_035667439.1">
    <property type="nucleotide sequence ID" value="XM_035811546.1"/>
</dbReference>
<feature type="transmembrane region" description="Helical" evidence="12">
    <location>
        <begin position="202"/>
        <end position="224"/>
    </location>
</feature>
<reference evidence="15" key="2">
    <citation type="submission" date="2025-08" db="UniProtKB">
        <authorList>
            <consortium name="RefSeq"/>
        </authorList>
    </citation>
    <scope>IDENTIFICATION</scope>
    <source>
        <strain evidence="15">S238N-H82</strain>
        <tissue evidence="15">Testes</tissue>
    </source>
</reference>
<dbReference type="OrthoDB" id="10040870at2759"/>
<feature type="compositionally biased region" description="Basic and acidic residues" evidence="11">
    <location>
        <begin position="314"/>
        <end position="332"/>
    </location>
</feature>
<feature type="transmembrane region" description="Helical" evidence="12">
    <location>
        <begin position="278"/>
        <end position="302"/>
    </location>
</feature>
<dbReference type="CDD" id="cd00637">
    <property type="entry name" value="7tm_classA_rhodopsin-like"/>
    <property type="match status" value="1"/>
</dbReference>
<dbReference type="PRINTS" id="PR00237">
    <property type="entry name" value="GPCRRHODOPSN"/>
</dbReference>
<keyword evidence="6 12" id="KW-0472">Membrane</keyword>
<reference evidence="14" key="1">
    <citation type="journal article" date="2020" name="Nat. Ecol. Evol.">
        <title>Deeply conserved synteny resolves early events in vertebrate evolution.</title>
        <authorList>
            <person name="Simakov O."/>
            <person name="Marletaz F."/>
            <person name="Yue J.X."/>
            <person name="O'Connell B."/>
            <person name="Jenkins J."/>
            <person name="Brandt A."/>
            <person name="Calef R."/>
            <person name="Tung C.H."/>
            <person name="Huang T.K."/>
            <person name="Schmutz J."/>
            <person name="Satoh N."/>
            <person name="Yu J.K."/>
            <person name="Putnam N.H."/>
            <person name="Green R.E."/>
            <person name="Rokhsar D.S."/>
        </authorList>
    </citation>
    <scope>NUCLEOTIDE SEQUENCE [LARGE SCALE GENOMIC DNA]</scope>
    <source>
        <strain evidence="14">S238N-H82</strain>
    </source>
</reference>
<proteinExistence type="predicted"/>
<keyword evidence="8" id="KW-0675">Receptor</keyword>
<evidence type="ECO:0000256" key="6">
    <source>
        <dbReference type="ARBA" id="ARBA00023136"/>
    </source>
</evidence>
<feature type="transmembrane region" description="Helical" evidence="12">
    <location>
        <begin position="111"/>
        <end position="131"/>
    </location>
</feature>
<accession>A0A9J7KP51</accession>
<evidence type="ECO:0000256" key="4">
    <source>
        <dbReference type="ARBA" id="ARBA00022989"/>
    </source>
</evidence>
<comment type="subcellular location">
    <subcellularLocation>
        <location evidence="1">Cell membrane</location>
        <topology evidence="1">Multi-pass membrane protein</topology>
    </subcellularLocation>
</comment>
<evidence type="ECO:0000256" key="12">
    <source>
        <dbReference type="SAM" id="Phobius"/>
    </source>
</evidence>
<dbReference type="GO" id="GO:0005886">
    <property type="term" value="C:plasma membrane"/>
    <property type="evidence" value="ECO:0000318"/>
    <property type="project" value="GO_Central"/>
</dbReference>
<evidence type="ECO:0000256" key="1">
    <source>
        <dbReference type="ARBA" id="ARBA00004651"/>
    </source>
</evidence>
<dbReference type="PANTHER" id="PTHR45695">
    <property type="entry name" value="LEUCOKININ RECEPTOR-RELATED"/>
    <property type="match status" value="1"/>
</dbReference>
<keyword evidence="4 12" id="KW-1133">Transmembrane helix</keyword>
<evidence type="ECO:0000256" key="2">
    <source>
        <dbReference type="ARBA" id="ARBA00022475"/>
    </source>
</evidence>
<feature type="transmembrane region" description="Helical" evidence="12">
    <location>
        <begin position="143"/>
        <end position="164"/>
    </location>
</feature>
<feature type="region of interest" description="Disordered" evidence="11">
    <location>
        <begin position="313"/>
        <end position="332"/>
    </location>
</feature>
<dbReference type="PANTHER" id="PTHR45695:SF23">
    <property type="entry name" value="GALANIN-LIKE G-PROTEIN COUPLED RECEPTOR NPR-9"/>
    <property type="match status" value="1"/>
</dbReference>
<name>A0A9J7KP51_BRAFL</name>
<dbReference type="Pfam" id="PF00001">
    <property type="entry name" value="7tm_1"/>
    <property type="match status" value="1"/>
</dbReference>
<evidence type="ECO:0000259" key="13">
    <source>
        <dbReference type="PROSITE" id="PS50262"/>
    </source>
</evidence>
<dbReference type="KEGG" id="bfo:118410066"/>
<keyword evidence="10" id="KW-0807">Transducer</keyword>
<evidence type="ECO:0000256" key="3">
    <source>
        <dbReference type="ARBA" id="ARBA00022692"/>
    </source>
</evidence>
<evidence type="ECO:0000256" key="7">
    <source>
        <dbReference type="ARBA" id="ARBA00023157"/>
    </source>
</evidence>
<keyword evidence="3 12" id="KW-0812">Transmembrane</keyword>
<evidence type="ECO:0000256" key="8">
    <source>
        <dbReference type="ARBA" id="ARBA00023170"/>
    </source>
</evidence>
<sequence>MENPQDVNFTTLDLDPNSMYTNTTFALAVPESHNTPLVVVLSLIALLGFVGNTVMLIAMLMGYKRGWSNTDLFILNVIVIDLVVVSINAPLRAVVESSPWFPLGESGCKAAVYFPYFGSVAVPMAVLSLVLNAAFQRVFRAPYPLWLVCAALVFVWVVALHVPIPAVVYSEVISYLFIEDVKFICHTAWPSQHFVYAYDTGIFALFYALPTLMLLAFCIVMIAVRRNGAGPVVSSQEGRRTDILIIIMAALFVVMYLPYYVTFLYLTFGSGHDTRAVITMKAGICLIYLNSAVKPLLCACLYGRFRRAFSSGYGRDERAGGTEERETELGSL</sequence>
<feature type="transmembrane region" description="Helical" evidence="12">
    <location>
        <begin position="37"/>
        <end position="60"/>
    </location>
</feature>
<keyword evidence="14" id="KW-1185">Reference proteome</keyword>
<gene>
    <name evidence="15" type="primary">LOC118410066</name>
</gene>
<dbReference type="InterPro" id="IPR017452">
    <property type="entry name" value="GPCR_Rhodpsn_7TM"/>
</dbReference>
<evidence type="ECO:0000256" key="9">
    <source>
        <dbReference type="ARBA" id="ARBA00023180"/>
    </source>
</evidence>
<dbReference type="GeneID" id="118410066"/>
<evidence type="ECO:0000256" key="10">
    <source>
        <dbReference type="ARBA" id="ARBA00023224"/>
    </source>
</evidence>
<feature type="transmembrane region" description="Helical" evidence="12">
    <location>
        <begin position="244"/>
        <end position="266"/>
    </location>
</feature>
<dbReference type="Proteomes" id="UP000001554">
    <property type="component" value="Chromosome 2"/>
</dbReference>
<dbReference type="Gene3D" id="1.20.1070.10">
    <property type="entry name" value="Rhodopsin 7-helix transmembrane proteins"/>
    <property type="match status" value="1"/>
</dbReference>
<organism evidence="14 15">
    <name type="scientific">Branchiostoma floridae</name>
    <name type="common">Florida lancelet</name>
    <name type="synonym">Amphioxus</name>
    <dbReference type="NCBI Taxonomy" id="7739"/>
    <lineage>
        <taxon>Eukaryota</taxon>
        <taxon>Metazoa</taxon>
        <taxon>Chordata</taxon>
        <taxon>Cephalochordata</taxon>
        <taxon>Leptocardii</taxon>
        <taxon>Amphioxiformes</taxon>
        <taxon>Branchiostomatidae</taxon>
        <taxon>Branchiostoma</taxon>
    </lineage>
</organism>
<protein>
    <submittedName>
        <fullName evidence="15">Galanin receptor 2b-like</fullName>
    </submittedName>
</protein>
<keyword evidence="2" id="KW-1003">Cell membrane</keyword>
<dbReference type="InterPro" id="IPR000276">
    <property type="entry name" value="GPCR_Rhodpsn"/>
</dbReference>
<evidence type="ECO:0000313" key="14">
    <source>
        <dbReference type="Proteomes" id="UP000001554"/>
    </source>
</evidence>
<dbReference type="SUPFAM" id="SSF81321">
    <property type="entry name" value="Family A G protein-coupled receptor-like"/>
    <property type="match status" value="1"/>
</dbReference>
<evidence type="ECO:0000256" key="11">
    <source>
        <dbReference type="SAM" id="MobiDB-lite"/>
    </source>
</evidence>
<dbReference type="GO" id="GO:0007186">
    <property type="term" value="P:G protein-coupled receptor signaling pathway"/>
    <property type="evidence" value="ECO:0000318"/>
    <property type="project" value="GO_Central"/>
</dbReference>
<evidence type="ECO:0000256" key="5">
    <source>
        <dbReference type="ARBA" id="ARBA00023040"/>
    </source>
</evidence>
<dbReference type="AlphaFoldDB" id="A0A9J7KP51"/>
<dbReference type="PROSITE" id="PS50262">
    <property type="entry name" value="G_PROTEIN_RECEP_F1_2"/>
    <property type="match status" value="1"/>
</dbReference>
<feature type="transmembrane region" description="Helical" evidence="12">
    <location>
        <begin position="72"/>
        <end position="91"/>
    </location>
</feature>
<evidence type="ECO:0000313" key="15">
    <source>
        <dbReference type="RefSeq" id="XP_035667439.1"/>
    </source>
</evidence>
<feature type="domain" description="G-protein coupled receptors family 1 profile" evidence="13">
    <location>
        <begin position="51"/>
        <end position="298"/>
    </location>
</feature>
<dbReference type="GO" id="GO:0004930">
    <property type="term" value="F:G protein-coupled receptor activity"/>
    <property type="evidence" value="ECO:0000318"/>
    <property type="project" value="GO_Central"/>
</dbReference>
<keyword evidence="5" id="KW-0297">G-protein coupled receptor</keyword>
<keyword evidence="9" id="KW-0325">Glycoprotein</keyword>
<keyword evidence="7" id="KW-1015">Disulfide bond</keyword>